<dbReference type="Proteomes" id="UP000013827">
    <property type="component" value="Unassembled WGS sequence"/>
</dbReference>
<reference evidence="2" key="1">
    <citation type="journal article" date="2013" name="Nature">
        <title>Pan genome of the phytoplankton Emiliania underpins its global distribution.</title>
        <authorList>
            <person name="Read B.A."/>
            <person name="Kegel J."/>
            <person name="Klute M.J."/>
            <person name="Kuo A."/>
            <person name="Lefebvre S.C."/>
            <person name="Maumus F."/>
            <person name="Mayer C."/>
            <person name="Miller J."/>
            <person name="Monier A."/>
            <person name="Salamov A."/>
            <person name="Young J."/>
            <person name="Aguilar M."/>
            <person name="Claverie J.M."/>
            <person name="Frickenhaus S."/>
            <person name="Gonzalez K."/>
            <person name="Herman E.K."/>
            <person name="Lin Y.C."/>
            <person name="Napier J."/>
            <person name="Ogata H."/>
            <person name="Sarno A.F."/>
            <person name="Shmutz J."/>
            <person name="Schroeder D."/>
            <person name="de Vargas C."/>
            <person name="Verret F."/>
            <person name="von Dassow P."/>
            <person name="Valentin K."/>
            <person name="Van de Peer Y."/>
            <person name="Wheeler G."/>
            <person name="Dacks J.B."/>
            <person name="Delwiche C.F."/>
            <person name="Dyhrman S.T."/>
            <person name="Glockner G."/>
            <person name="John U."/>
            <person name="Richards T."/>
            <person name="Worden A.Z."/>
            <person name="Zhang X."/>
            <person name="Grigoriev I.V."/>
            <person name="Allen A.E."/>
            <person name="Bidle K."/>
            <person name="Borodovsky M."/>
            <person name="Bowler C."/>
            <person name="Brownlee C."/>
            <person name="Cock J.M."/>
            <person name="Elias M."/>
            <person name="Gladyshev V.N."/>
            <person name="Groth M."/>
            <person name="Guda C."/>
            <person name="Hadaegh A."/>
            <person name="Iglesias-Rodriguez M.D."/>
            <person name="Jenkins J."/>
            <person name="Jones B.M."/>
            <person name="Lawson T."/>
            <person name="Leese F."/>
            <person name="Lindquist E."/>
            <person name="Lobanov A."/>
            <person name="Lomsadze A."/>
            <person name="Malik S.B."/>
            <person name="Marsh M.E."/>
            <person name="Mackinder L."/>
            <person name="Mock T."/>
            <person name="Mueller-Roeber B."/>
            <person name="Pagarete A."/>
            <person name="Parker M."/>
            <person name="Probert I."/>
            <person name="Quesneville H."/>
            <person name="Raines C."/>
            <person name="Rensing S.A."/>
            <person name="Riano-Pachon D.M."/>
            <person name="Richier S."/>
            <person name="Rokitta S."/>
            <person name="Shiraiwa Y."/>
            <person name="Soanes D.M."/>
            <person name="van der Giezen M."/>
            <person name="Wahlund T.M."/>
            <person name="Williams B."/>
            <person name="Wilson W."/>
            <person name="Wolfe G."/>
            <person name="Wurch L.L."/>
        </authorList>
    </citation>
    <scope>NUCLEOTIDE SEQUENCE</scope>
</reference>
<reference evidence="1" key="2">
    <citation type="submission" date="2024-10" db="UniProtKB">
        <authorList>
            <consortium name="EnsemblProtists"/>
        </authorList>
    </citation>
    <scope>IDENTIFICATION</scope>
</reference>
<dbReference type="HOGENOM" id="CLU_666355_0_0_1"/>
<sequence length="413" mass="44849">MYPSAGSVACCTPSQGGSGSVQVATRLPFPALCQGHRWRAAARRRLVSGAAALPPYYDQWGQLGSYSQLKCSSPDNSGEHALFDTCATSFDRHCGCNSWDFNKIDGVACYEKGPMQICACAYMPPSIAIDGSEKLYDWTCSGFTCTQRNFNTDMSSPYPGFAQCRKAMKPDGSSPFPNKPSYQQCPDTWACHEADVGQTCFTPFSEKAGLVPKGGPPEDLCDNTCTTYKSFSTKCHDLASPSAGSAYCPLGTDCDRCGSRTTKTLGSYWVLAATHYSTGRRKRSTKQCRQLCAGDVSCKIFYVAFSYAPATTTWTMECYTNQNTAEIELLTDDTMLGLQEDTSAAQATKAVFVKVNCATRKETHPVAKEGYMGGTRSSAPLSRIQHCRKGPCNNPNHWSIMSGSYYYACGGVL</sequence>
<name>A0A0D3JAV1_EMIH1</name>
<dbReference type="AlphaFoldDB" id="A0A0D3JAV1"/>
<dbReference type="EnsemblProtists" id="EOD20636">
    <property type="protein sequence ID" value="EOD20636"/>
    <property type="gene ID" value="EMIHUDRAFT_242003"/>
</dbReference>
<protein>
    <recommendedName>
        <fullName evidence="3">Apple domain-containing protein</fullName>
    </recommendedName>
</protein>
<accession>A0A0D3JAV1</accession>
<keyword evidence="2" id="KW-1185">Reference proteome</keyword>
<dbReference type="KEGG" id="ehx:EMIHUDRAFT_242003"/>
<proteinExistence type="predicted"/>
<dbReference type="RefSeq" id="XP_005773065.1">
    <property type="nucleotide sequence ID" value="XM_005773008.1"/>
</dbReference>
<dbReference type="GeneID" id="17266180"/>
<organism evidence="1 2">
    <name type="scientific">Emiliania huxleyi (strain CCMP1516)</name>
    <dbReference type="NCBI Taxonomy" id="280463"/>
    <lineage>
        <taxon>Eukaryota</taxon>
        <taxon>Haptista</taxon>
        <taxon>Haptophyta</taxon>
        <taxon>Prymnesiophyceae</taxon>
        <taxon>Isochrysidales</taxon>
        <taxon>Noelaerhabdaceae</taxon>
        <taxon>Emiliania</taxon>
    </lineage>
</organism>
<evidence type="ECO:0000313" key="1">
    <source>
        <dbReference type="EnsemblProtists" id="EOD20636"/>
    </source>
</evidence>
<dbReference type="PaxDb" id="2903-EOD20636"/>
<evidence type="ECO:0000313" key="2">
    <source>
        <dbReference type="Proteomes" id="UP000013827"/>
    </source>
</evidence>
<evidence type="ECO:0008006" key="3">
    <source>
        <dbReference type="Google" id="ProtNLM"/>
    </source>
</evidence>